<dbReference type="RefSeq" id="WP_125499880.1">
    <property type="nucleotide sequence ID" value="NZ_BMVZ01000006.1"/>
</dbReference>
<sequence length="142" mass="15577">MRRLLTRLGGPAVAVMLTVGPARPAQAAGPAYFEFTDAGRRTAVVRIDDPGTIQHARDLLSGATDQQPHIFGRIVKSPAAYNPKWSFHYDPGTVHFFDVMVEVCDATTPFVEDHLDEAGGSFLPGLFWCPWTSRLTREVPAP</sequence>
<evidence type="ECO:0000313" key="3">
    <source>
        <dbReference type="EMBL" id="NJP17209.1"/>
    </source>
</evidence>
<evidence type="ECO:0000256" key="1">
    <source>
        <dbReference type="SAM" id="SignalP"/>
    </source>
</evidence>
<dbReference type="InterPro" id="IPR056422">
    <property type="entry name" value="BP74_N"/>
</dbReference>
<dbReference type="InterPro" id="IPR053344">
    <property type="entry name" value="cAMP-inducible_BP74-like"/>
</dbReference>
<evidence type="ECO:0000259" key="2">
    <source>
        <dbReference type="Pfam" id="PF23621"/>
    </source>
</evidence>
<keyword evidence="4" id="KW-1185">Reference proteome</keyword>
<accession>A0ABX0Z192</accession>
<dbReference type="Pfam" id="PF23621">
    <property type="entry name" value="BP74_N"/>
    <property type="match status" value="1"/>
</dbReference>
<dbReference type="Proteomes" id="UP000635996">
    <property type="component" value="Unassembled WGS sequence"/>
</dbReference>
<comment type="caution">
    <text evidence="3">The sequence shown here is derived from an EMBL/GenBank/DDBJ whole genome shotgun (WGS) entry which is preliminary data.</text>
</comment>
<dbReference type="EMBL" id="JAATEL010000035">
    <property type="protein sequence ID" value="NJP17209.1"/>
    <property type="molecule type" value="Genomic_DNA"/>
</dbReference>
<gene>
    <name evidence="3" type="ORF">HCJ95_23770</name>
</gene>
<dbReference type="PANTHER" id="PTHR35883">
    <property type="entry name" value="CYCLIC AMP-INDUCIBLE PROTEIN BP74-RELATED"/>
    <property type="match status" value="1"/>
</dbReference>
<evidence type="ECO:0000313" key="4">
    <source>
        <dbReference type="Proteomes" id="UP000635996"/>
    </source>
</evidence>
<reference evidence="3 4" key="1">
    <citation type="submission" date="2020-03" db="EMBL/GenBank/DDBJ databases">
        <title>WGS of actinomycetes isolated from Thailand.</title>
        <authorList>
            <person name="Thawai C."/>
        </authorList>
    </citation>
    <scope>NUCLEOTIDE SEQUENCE [LARGE SCALE GENOMIC DNA]</scope>
    <source>
        <strain evidence="3 4">NBRC 13905</strain>
    </source>
</reference>
<feature type="domain" description="BP74 N-terminal" evidence="2">
    <location>
        <begin position="30"/>
        <end position="141"/>
    </location>
</feature>
<organism evidence="3 4">
    <name type="scientific">Streptomyces thermoviolaceus subsp. thermoviolaceus</name>
    <dbReference type="NCBI Taxonomy" id="66860"/>
    <lineage>
        <taxon>Bacteria</taxon>
        <taxon>Bacillati</taxon>
        <taxon>Actinomycetota</taxon>
        <taxon>Actinomycetes</taxon>
        <taxon>Kitasatosporales</taxon>
        <taxon>Streptomycetaceae</taxon>
        <taxon>Streptomyces</taxon>
    </lineage>
</organism>
<protein>
    <submittedName>
        <fullName evidence="3">Calmodulin-binding protein</fullName>
    </submittedName>
</protein>
<keyword evidence="1" id="KW-0732">Signal</keyword>
<proteinExistence type="predicted"/>
<feature type="signal peptide" evidence="1">
    <location>
        <begin position="1"/>
        <end position="27"/>
    </location>
</feature>
<dbReference type="PANTHER" id="PTHR35883:SF1">
    <property type="entry name" value="CALMODULIN-BINDING PROTEIN CAM-BP15-RELATED"/>
    <property type="match status" value="1"/>
</dbReference>
<name>A0ABX0Z192_STRTL</name>
<feature type="chain" id="PRO_5045539249" evidence="1">
    <location>
        <begin position="28"/>
        <end position="142"/>
    </location>
</feature>